<reference evidence="3" key="1">
    <citation type="submission" date="2020-05" db="EMBL/GenBank/DDBJ databases">
        <authorList>
            <person name="Chiriac C."/>
            <person name="Salcher M."/>
            <person name="Ghai R."/>
            <person name="Kavagutti S V."/>
        </authorList>
    </citation>
    <scope>NUCLEOTIDE SEQUENCE</scope>
</reference>
<dbReference type="InterPro" id="IPR022128">
    <property type="entry name" value="FhaA_N"/>
</dbReference>
<dbReference type="PROSITE" id="PS50006">
    <property type="entry name" value="FHA_DOMAIN"/>
    <property type="match status" value="1"/>
</dbReference>
<evidence type="ECO:0000259" key="2">
    <source>
        <dbReference type="PROSITE" id="PS50006"/>
    </source>
</evidence>
<feature type="domain" description="FHA" evidence="2">
    <location>
        <begin position="161"/>
        <end position="209"/>
    </location>
</feature>
<dbReference type="InterPro" id="IPR042287">
    <property type="entry name" value="FhaA_N_sf"/>
</dbReference>
<dbReference type="EMBL" id="CAFBPU010000023">
    <property type="protein sequence ID" value="CAB5033173.1"/>
    <property type="molecule type" value="Genomic_DNA"/>
</dbReference>
<dbReference type="EMBL" id="CAFBIZ010000017">
    <property type="protein sequence ID" value="CAB4846550.1"/>
    <property type="molecule type" value="Genomic_DNA"/>
</dbReference>
<proteinExistence type="predicted"/>
<gene>
    <name evidence="3" type="ORF">UFOPK3268_00242</name>
    <name evidence="4" type="ORF">UFOPK3752_01488</name>
    <name evidence="5" type="ORF">UFOPK4150_01222</name>
</gene>
<dbReference type="Gene3D" id="3.30.2320.60">
    <property type="entry name" value="FhaA, phosphopeptide-binding domain (DUF3662)"/>
    <property type="match status" value="1"/>
</dbReference>
<name>A0A6J7BMD4_9ZZZZ</name>
<organism evidence="3">
    <name type="scientific">freshwater metagenome</name>
    <dbReference type="NCBI Taxonomy" id="449393"/>
    <lineage>
        <taxon>unclassified sequences</taxon>
        <taxon>metagenomes</taxon>
        <taxon>ecological metagenomes</taxon>
    </lineage>
</organism>
<dbReference type="Pfam" id="PF12401">
    <property type="entry name" value="FhaA_N"/>
    <property type="match status" value="1"/>
</dbReference>
<dbReference type="PANTHER" id="PTHR23308">
    <property type="entry name" value="NUCLEAR INHIBITOR OF PROTEIN PHOSPHATASE-1"/>
    <property type="match status" value="1"/>
</dbReference>
<dbReference type="CDD" id="cd00060">
    <property type="entry name" value="FHA"/>
    <property type="match status" value="1"/>
</dbReference>
<evidence type="ECO:0000313" key="5">
    <source>
        <dbReference type="EMBL" id="CAB5033173.1"/>
    </source>
</evidence>
<dbReference type="SUPFAM" id="SSF49879">
    <property type="entry name" value="SMAD/FHA domain"/>
    <property type="match status" value="1"/>
</dbReference>
<dbReference type="InterPro" id="IPR008984">
    <property type="entry name" value="SMAD_FHA_dom_sf"/>
</dbReference>
<dbReference type="Pfam" id="PF00498">
    <property type="entry name" value="FHA"/>
    <property type="match status" value="1"/>
</dbReference>
<sequence>MGLLDRFEQRLDRLVNGAFARAFKAEVQPVEIASALQREIDDRAAVVSRGRTVVPNVFKVDLSPHDFDRLSVYASTLTAELAVMVGEYAEEQRYTFLGGTDVSLDLDEDLDTGLFRVYSEAKAEISTAAQPRPAQGNPDKGAGQPRLVADDTAHPLSRAVTRLGRGTDVDIRIDDPGVSRHHAEILLGREVVLRDLDSTNGTYVDGVQVGETVLHDGAVVQLGDTRLTFRAG</sequence>
<accession>A0A6J7BMD4</accession>
<evidence type="ECO:0000313" key="4">
    <source>
        <dbReference type="EMBL" id="CAB4948132.1"/>
    </source>
</evidence>
<evidence type="ECO:0000256" key="1">
    <source>
        <dbReference type="SAM" id="MobiDB-lite"/>
    </source>
</evidence>
<evidence type="ECO:0000313" key="3">
    <source>
        <dbReference type="EMBL" id="CAB4846550.1"/>
    </source>
</evidence>
<dbReference type="Gene3D" id="2.60.200.20">
    <property type="match status" value="1"/>
</dbReference>
<dbReference type="AlphaFoldDB" id="A0A6J7BMD4"/>
<protein>
    <submittedName>
        <fullName evidence="3">Unannotated protein</fullName>
    </submittedName>
</protein>
<dbReference type="EMBL" id="CAFBND010000063">
    <property type="protein sequence ID" value="CAB4948132.1"/>
    <property type="molecule type" value="Genomic_DNA"/>
</dbReference>
<dbReference type="InterPro" id="IPR000253">
    <property type="entry name" value="FHA_dom"/>
</dbReference>
<feature type="region of interest" description="Disordered" evidence="1">
    <location>
        <begin position="126"/>
        <end position="145"/>
    </location>
</feature>
<dbReference type="SMART" id="SM00240">
    <property type="entry name" value="FHA"/>
    <property type="match status" value="1"/>
</dbReference>
<dbReference type="InterPro" id="IPR050923">
    <property type="entry name" value="Cell_Proc_Reg/RNA_Proc"/>
</dbReference>